<feature type="region of interest" description="Disordered" evidence="1">
    <location>
        <begin position="42"/>
        <end position="84"/>
    </location>
</feature>
<comment type="caution">
    <text evidence="2">The sequence shown here is derived from an EMBL/GenBank/DDBJ whole genome shotgun (WGS) entry which is preliminary data.</text>
</comment>
<evidence type="ECO:0000313" key="3">
    <source>
        <dbReference type="Proteomes" id="UP001253545"/>
    </source>
</evidence>
<proteinExistence type="predicted"/>
<evidence type="ECO:0000256" key="1">
    <source>
        <dbReference type="SAM" id="MobiDB-lite"/>
    </source>
</evidence>
<dbReference type="EMBL" id="JAVRHX010000002">
    <property type="protein sequence ID" value="MDT0594989.1"/>
    <property type="molecule type" value="Genomic_DNA"/>
</dbReference>
<reference evidence="2 3" key="1">
    <citation type="submission" date="2023-09" db="EMBL/GenBank/DDBJ databases">
        <authorList>
            <person name="Rey-Velasco X."/>
        </authorList>
    </citation>
    <scope>NUCLEOTIDE SEQUENCE [LARGE SCALE GENOMIC DNA]</scope>
    <source>
        <strain evidence="2 3">P117</strain>
    </source>
</reference>
<accession>A0ABU2ZQS2</accession>
<feature type="compositionally biased region" description="Basic and acidic residues" evidence="1">
    <location>
        <begin position="42"/>
        <end position="68"/>
    </location>
</feature>
<organism evidence="2 3">
    <name type="scientific">Glaciecola petra</name>
    <dbReference type="NCBI Taxonomy" id="3075602"/>
    <lineage>
        <taxon>Bacteria</taxon>
        <taxon>Pseudomonadati</taxon>
        <taxon>Pseudomonadota</taxon>
        <taxon>Gammaproteobacteria</taxon>
        <taxon>Alteromonadales</taxon>
        <taxon>Alteromonadaceae</taxon>
        <taxon>Glaciecola</taxon>
    </lineage>
</organism>
<dbReference type="RefSeq" id="WP_311368508.1">
    <property type="nucleotide sequence ID" value="NZ_JAVRHX010000002.1"/>
</dbReference>
<sequence length="84" mass="9609">MYIPAHISTANTQKTKPAKRAAVTLDKAKANQDTTKQEVIHVVDAPEKRDGEDRRQRNEKILLDTRSGRDRRHSKNRMSIDTKA</sequence>
<gene>
    <name evidence="2" type="ORF">RM552_09065</name>
</gene>
<name>A0ABU2ZQS2_9ALTE</name>
<dbReference type="Proteomes" id="UP001253545">
    <property type="component" value="Unassembled WGS sequence"/>
</dbReference>
<evidence type="ECO:0000313" key="2">
    <source>
        <dbReference type="EMBL" id="MDT0594989.1"/>
    </source>
</evidence>
<protein>
    <submittedName>
        <fullName evidence="2">Uncharacterized protein</fullName>
    </submittedName>
</protein>
<keyword evidence="3" id="KW-1185">Reference proteome</keyword>